<sequence length="406" mass="45391">MKVKMNNKKNLMLIISALLVSILLSLYQHYVDSFLLSFIGTLVVITVASWFIVKKNNKSTALETERLNEDSTPSSTIIESLEELRHLEAHSEHLNAINGQVNGSSEMVSGQLIEMVGDIQKQHELITYFGDQLGRINGMIQNLDAIIEVTNVTTKDVTELSNVGKQKVDDFSVVFSKIITITKEFGDYNQELLQKMKKVTEALSAIEYISTQTNLLALNASIEAARAGVHGAGFGVVADEIRKLSVQVKESAETINTIIKAVNGSIKTQEQSHENNVSIIEDGKTKSLHMIDIFDGVIASINTLSQQSDELKQNSTEVEVENQRLIESMQHVLNLTEQLSIKTEGSSEMTMEQQNHLMELEMTVMTMVEHIKSIQDNLKSHIELEGNVTWIRPGELKQRHEMKLAE</sequence>
<protein>
    <recommendedName>
        <fullName evidence="5">Methyl-accepting transducer domain-containing protein</fullName>
    </recommendedName>
</protein>
<dbReference type="InterPro" id="IPR004089">
    <property type="entry name" value="MCPsignal_dom"/>
</dbReference>
<keyword evidence="4" id="KW-0812">Transmembrane</keyword>
<comment type="similarity">
    <text evidence="2">Belongs to the methyl-accepting chemotaxis (MCP) protein family.</text>
</comment>
<proteinExistence type="inferred from homology"/>
<evidence type="ECO:0000256" key="3">
    <source>
        <dbReference type="PROSITE-ProRule" id="PRU00284"/>
    </source>
</evidence>
<dbReference type="Gene3D" id="1.10.287.950">
    <property type="entry name" value="Methyl-accepting chemotaxis protein"/>
    <property type="match status" value="1"/>
</dbReference>
<evidence type="ECO:0000256" key="1">
    <source>
        <dbReference type="ARBA" id="ARBA00023224"/>
    </source>
</evidence>
<dbReference type="RefSeq" id="WP_066394827.1">
    <property type="nucleotide sequence ID" value="NZ_CP015378.1"/>
</dbReference>
<keyword evidence="4" id="KW-0472">Membrane</keyword>
<keyword evidence="7" id="KW-1185">Reference proteome</keyword>
<gene>
    <name evidence="6" type="ORF">ABE65_011230</name>
</gene>
<dbReference type="PANTHER" id="PTHR32089:SF112">
    <property type="entry name" value="LYSOZYME-LIKE PROTEIN-RELATED"/>
    <property type="match status" value="1"/>
</dbReference>
<organism evidence="6 7">
    <name type="scientific">Fictibacillus phosphorivorans</name>
    <dbReference type="NCBI Taxonomy" id="1221500"/>
    <lineage>
        <taxon>Bacteria</taxon>
        <taxon>Bacillati</taxon>
        <taxon>Bacillota</taxon>
        <taxon>Bacilli</taxon>
        <taxon>Bacillales</taxon>
        <taxon>Fictibacillaceae</taxon>
        <taxon>Fictibacillus</taxon>
    </lineage>
</organism>
<dbReference type="Proteomes" id="UP000076623">
    <property type="component" value="Chromosome"/>
</dbReference>
<evidence type="ECO:0000313" key="6">
    <source>
        <dbReference type="EMBL" id="ANC77344.1"/>
    </source>
</evidence>
<dbReference type="PANTHER" id="PTHR32089">
    <property type="entry name" value="METHYL-ACCEPTING CHEMOTAXIS PROTEIN MCPB"/>
    <property type="match status" value="1"/>
</dbReference>
<feature type="transmembrane region" description="Helical" evidence="4">
    <location>
        <begin position="34"/>
        <end position="53"/>
    </location>
</feature>
<dbReference type="SMART" id="SM00283">
    <property type="entry name" value="MA"/>
    <property type="match status" value="1"/>
</dbReference>
<dbReference type="GO" id="GO:0016020">
    <property type="term" value="C:membrane"/>
    <property type="evidence" value="ECO:0007669"/>
    <property type="project" value="InterPro"/>
</dbReference>
<name>A0A160IMF5_9BACL</name>
<dbReference type="STRING" id="1221500.ABE65_011230"/>
<dbReference type="GO" id="GO:0006935">
    <property type="term" value="P:chemotaxis"/>
    <property type="evidence" value="ECO:0007669"/>
    <property type="project" value="InterPro"/>
</dbReference>
<dbReference type="GO" id="GO:0004888">
    <property type="term" value="F:transmembrane signaling receptor activity"/>
    <property type="evidence" value="ECO:0007669"/>
    <property type="project" value="InterPro"/>
</dbReference>
<evidence type="ECO:0000313" key="7">
    <source>
        <dbReference type="Proteomes" id="UP000076623"/>
    </source>
</evidence>
<dbReference type="PROSITE" id="PS50111">
    <property type="entry name" value="CHEMOTAXIS_TRANSDUC_2"/>
    <property type="match status" value="1"/>
</dbReference>
<dbReference type="AlphaFoldDB" id="A0A160IMF5"/>
<dbReference type="SUPFAM" id="SSF58104">
    <property type="entry name" value="Methyl-accepting chemotaxis protein (MCP) signaling domain"/>
    <property type="match status" value="1"/>
</dbReference>
<dbReference type="InterPro" id="IPR004090">
    <property type="entry name" value="Chemotax_Me-accpt_rcpt"/>
</dbReference>
<evidence type="ECO:0000256" key="4">
    <source>
        <dbReference type="SAM" id="Phobius"/>
    </source>
</evidence>
<dbReference type="EMBL" id="CP015378">
    <property type="protein sequence ID" value="ANC77344.1"/>
    <property type="molecule type" value="Genomic_DNA"/>
</dbReference>
<dbReference type="PRINTS" id="PR00260">
    <property type="entry name" value="CHEMTRNSDUCR"/>
</dbReference>
<keyword evidence="4" id="KW-1133">Transmembrane helix</keyword>
<dbReference type="GO" id="GO:0007165">
    <property type="term" value="P:signal transduction"/>
    <property type="evidence" value="ECO:0007669"/>
    <property type="project" value="UniProtKB-KW"/>
</dbReference>
<evidence type="ECO:0000256" key="2">
    <source>
        <dbReference type="ARBA" id="ARBA00029447"/>
    </source>
</evidence>
<reference evidence="6 7" key="1">
    <citation type="submission" date="2016-04" db="EMBL/GenBank/DDBJ databases">
        <title>Complete genome sequence of Fictibacillus phosphorivorans G25-29, a strain toxic to nematodes.</title>
        <authorList>
            <person name="Zheng Z."/>
        </authorList>
    </citation>
    <scope>NUCLEOTIDE SEQUENCE [LARGE SCALE GENOMIC DNA]</scope>
    <source>
        <strain evidence="6 7">G25-29</strain>
    </source>
</reference>
<feature type="transmembrane region" description="Helical" evidence="4">
    <location>
        <begin position="12"/>
        <end position="28"/>
    </location>
</feature>
<accession>A0A160IMF5</accession>
<keyword evidence="1 3" id="KW-0807">Transducer</keyword>
<feature type="domain" description="Methyl-accepting transducer" evidence="5">
    <location>
        <begin position="97"/>
        <end position="340"/>
    </location>
</feature>
<dbReference type="Pfam" id="PF00015">
    <property type="entry name" value="MCPsignal"/>
    <property type="match status" value="1"/>
</dbReference>
<evidence type="ECO:0000259" key="5">
    <source>
        <dbReference type="PROSITE" id="PS50111"/>
    </source>
</evidence>
<dbReference type="KEGG" id="fpn:ABE65_011230"/>